<dbReference type="RefSeq" id="WP_064036411.1">
    <property type="nucleotide sequence ID" value="NZ_LUUH01000042.1"/>
</dbReference>
<dbReference type="GO" id="GO:0004674">
    <property type="term" value="F:protein serine/threonine kinase activity"/>
    <property type="evidence" value="ECO:0007669"/>
    <property type="project" value="UniProtKB-EC"/>
</dbReference>
<dbReference type="Pfam" id="PF06745">
    <property type="entry name" value="ATPase"/>
    <property type="match status" value="2"/>
</dbReference>
<dbReference type="InterPro" id="IPR030665">
    <property type="entry name" value="KaiC"/>
</dbReference>
<keyword evidence="3" id="KW-0808">Transferase</keyword>
<accession>A0A177MJ65</accession>
<dbReference type="GO" id="GO:0016787">
    <property type="term" value="F:hydrolase activity"/>
    <property type="evidence" value="ECO:0007669"/>
    <property type="project" value="UniProtKB-KW"/>
</dbReference>
<feature type="domain" description="KaiC" evidence="9">
    <location>
        <begin position="13"/>
        <end position="256"/>
    </location>
</feature>
<evidence type="ECO:0000256" key="8">
    <source>
        <dbReference type="SAM" id="MobiDB-lite"/>
    </source>
</evidence>
<evidence type="ECO:0000256" key="1">
    <source>
        <dbReference type="ARBA" id="ARBA00012513"/>
    </source>
</evidence>
<reference evidence="10 11" key="1">
    <citation type="submission" date="2016-03" db="EMBL/GenBank/DDBJ databases">
        <authorList>
            <person name="Ploux O."/>
        </authorList>
    </citation>
    <scope>NUCLEOTIDE SEQUENCE [LARGE SCALE GENOMIC DNA]</scope>
    <source>
        <strain evidence="10 11">R-45371</strain>
    </source>
</reference>
<keyword evidence="5" id="KW-0418">Kinase</keyword>
<feature type="coiled-coil region" evidence="7">
    <location>
        <begin position="514"/>
        <end position="541"/>
    </location>
</feature>
<dbReference type="InterPro" id="IPR027417">
    <property type="entry name" value="P-loop_NTPase"/>
</dbReference>
<dbReference type="GO" id="GO:0005524">
    <property type="term" value="F:ATP binding"/>
    <property type="evidence" value="ECO:0007669"/>
    <property type="project" value="InterPro"/>
</dbReference>
<sequence length="576" mass="62557">MKPSCSVLEKDSNKAPTGINGLDEITGGGLPHGRTTLLVGGPGSGKTILALQFLVHGALECREPGVFVAFEETAKRIVANAESFGWQIAELQDEKLFFIDAQPKPELIQAGDFDLGGMLAGLEALIQQMGARRIVFDALDMVLALLPDAVAKRREIYRLHDWLLARELTGVITLKAGGDETETIGQNPFSFMQFMVDCAVILNHSVVLGVSQRSLRVQKYRGSSFDENESPFLIGKQGFEVAVARTLDSVDAVVTNERVSSGVSRLDTMLGGGYYRDASILITGFSGTAKTTLSGAFTDAACLRGEHTLFVSFDSDGSEVIRNLASVGIHLERHVTSGCLRMISARAITGSAETYLVRIKTLANEHQARCLVIDPVSTWSKSGDDLNVHSIAERLIDWSKAAGITMVCTRLLDEMSSLAEGSSPVQISALVDTWIHLNYLVQAGERNRGLSIIKSRGTAHSNQVRELILSDEGVTLADTYTAGGEVLMGTLRWEKERAERVAHEAVDDVVKLKRVKLDAEEAELEVRLKSLQVELLAKQLEKASLLRATQSHAGELSRSRTRMGELRGADAEELAP</sequence>
<dbReference type="SUPFAM" id="SSF52540">
    <property type="entry name" value="P-loop containing nucleoside triphosphate hydrolases"/>
    <property type="match status" value="2"/>
</dbReference>
<evidence type="ECO:0000313" key="10">
    <source>
        <dbReference type="EMBL" id="OAI05405.1"/>
    </source>
</evidence>
<dbReference type="PANTHER" id="PTHR42926:SF1">
    <property type="entry name" value="CIRCADIAN CLOCK OSCILLATOR PROTEIN KAIC 1"/>
    <property type="match status" value="1"/>
</dbReference>
<comment type="caution">
    <text evidence="10">The sequence shown here is derived from an EMBL/GenBank/DDBJ whole genome shotgun (WGS) entry which is preliminary data.</text>
</comment>
<dbReference type="InterPro" id="IPR051347">
    <property type="entry name" value="Circadian_clock_KaiC-rel"/>
</dbReference>
<evidence type="ECO:0000256" key="5">
    <source>
        <dbReference type="ARBA" id="ARBA00022777"/>
    </source>
</evidence>
<keyword evidence="6" id="KW-0378">Hydrolase</keyword>
<dbReference type="AlphaFoldDB" id="A0A177MJ65"/>
<dbReference type="EMBL" id="LUUH01000042">
    <property type="protein sequence ID" value="OAI05405.1"/>
    <property type="molecule type" value="Genomic_DNA"/>
</dbReference>
<dbReference type="InterPro" id="IPR010624">
    <property type="entry name" value="KaiC_dom"/>
</dbReference>
<dbReference type="Gene3D" id="3.40.50.300">
    <property type="entry name" value="P-loop containing nucleotide triphosphate hydrolases"/>
    <property type="match status" value="2"/>
</dbReference>
<dbReference type="EC" id="2.7.11.1" evidence="1"/>
<dbReference type="Proteomes" id="UP000077763">
    <property type="component" value="Unassembled WGS sequence"/>
</dbReference>
<feature type="region of interest" description="Disordered" evidence="8">
    <location>
        <begin position="551"/>
        <end position="576"/>
    </location>
</feature>
<protein>
    <recommendedName>
        <fullName evidence="1">non-specific serine/threonine protein kinase</fullName>
        <ecNumber evidence="1">2.7.11.1</ecNumber>
    </recommendedName>
</protein>
<dbReference type="PIRSF" id="PIRSF039117">
    <property type="entry name" value="KaiC"/>
    <property type="match status" value="1"/>
</dbReference>
<feature type="domain" description="KaiC" evidence="9">
    <location>
        <begin position="257"/>
        <end position="490"/>
    </location>
</feature>
<evidence type="ECO:0000256" key="6">
    <source>
        <dbReference type="ARBA" id="ARBA00022801"/>
    </source>
</evidence>
<evidence type="ECO:0000313" key="11">
    <source>
        <dbReference type="Proteomes" id="UP000077763"/>
    </source>
</evidence>
<keyword evidence="7" id="KW-0175">Coiled coil</keyword>
<keyword evidence="4" id="KW-0677">Repeat</keyword>
<keyword evidence="2" id="KW-0597">Phosphoprotein</keyword>
<gene>
    <name evidence="10" type="ORF">A1353_11505</name>
</gene>
<dbReference type="PANTHER" id="PTHR42926">
    <property type="match status" value="1"/>
</dbReference>
<evidence type="ECO:0000256" key="4">
    <source>
        <dbReference type="ARBA" id="ARBA00022737"/>
    </source>
</evidence>
<evidence type="ECO:0000256" key="7">
    <source>
        <dbReference type="SAM" id="Coils"/>
    </source>
</evidence>
<feature type="compositionally biased region" description="Basic and acidic residues" evidence="8">
    <location>
        <begin position="555"/>
        <end position="570"/>
    </location>
</feature>
<evidence type="ECO:0000256" key="3">
    <source>
        <dbReference type="ARBA" id="ARBA00022679"/>
    </source>
</evidence>
<evidence type="ECO:0000259" key="9">
    <source>
        <dbReference type="PROSITE" id="PS51146"/>
    </source>
</evidence>
<evidence type="ECO:0000256" key="2">
    <source>
        <dbReference type="ARBA" id="ARBA00022553"/>
    </source>
</evidence>
<proteinExistence type="predicted"/>
<dbReference type="PROSITE" id="PS51146">
    <property type="entry name" value="KAIC"/>
    <property type="match status" value="2"/>
</dbReference>
<dbReference type="InterPro" id="IPR014774">
    <property type="entry name" value="KaiC-like_dom"/>
</dbReference>
<name>A0A177MJ65_METMH</name>
<dbReference type="NCBIfam" id="NF006799">
    <property type="entry name" value="PRK09302.1"/>
    <property type="match status" value="1"/>
</dbReference>
<dbReference type="PRINTS" id="PR01874">
    <property type="entry name" value="DNAREPAIRADA"/>
</dbReference>
<organism evidence="10 11">
    <name type="scientific">Methylomonas methanica</name>
    <dbReference type="NCBI Taxonomy" id="421"/>
    <lineage>
        <taxon>Bacteria</taxon>
        <taxon>Pseudomonadati</taxon>
        <taxon>Pseudomonadota</taxon>
        <taxon>Gammaproteobacteria</taxon>
        <taxon>Methylococcales</taxon>
        <taxon>Methylococcaceae</taxon>
        <taxon>Methylomonas</taxon>
    </lineage>
</organism>